<gene>
    <name evidence="2" type="ORF">LSG31_22820</name>
</gene>
<evidence type="ECO:0000313" key="3">
    <source>
        <dbReference type="Proteomes" id="UP000830167"/>
    </source>
</evidence>
<dbReference type="Proteomes" id="UP000830167">
    <property type="component" value="Chromosome"/>
</dbReference>
<proteinExistence type="predicted"/>
<feature type="compositionally biased region" description="Polar residues" evidence="1">
    <location>
        <begin position="36"/>
        <end position="45"/>
    </location>
</feature>
<evidence type="ECO:0000313" key="2">
    <source>
        <dbReference type="EMBL" id="UOF90651.1"/>
    </source>
</evidence>
<sequence length="58" mass="6820">MAPFNDNPPEKPIDDRKTLANEIKEIDAKQALPNGQERQQWQQQKNDAHHTDVKRTQR</sequence>
<reference evidence="2" key="1">
    <citation type="submission" date="2021-12" db="EMBL/GenBank/DDBJ databases">
        <title>Alicyclobacillaceae gen. nov., sp. nov., isolated from chalcocite enrichment system.</title>
        <authorList>
            <person name="Jiang Z."/>
        </authorList>
    </citation>
    <scope>NUCLEOTIDE SEQUENCE</scope>
    <source>
        <strain evidence="2">MYW30-H2</strain>
    </source>
</reference>
<organism evidence="2 3">
    <name type="scientific">Fodinisporobacter ferrooxydans</name>
    <dbReference type="NCBI Taxonomy" id="2901836"/>
    <lineage>
        <taxon>Bacteria</taxon>
        <taxon>Bacillati</taxon>
        <taxon>Bacillota</taxon>
        <taxon>Bacilli</taxon>
        <taxon>Bacillales</taxon>
        <taxon>Alicyclobacillaceae</taxon>
        <taxon>Fodinisporobacter</taxon>
    </lineage>
</organism>
<feature type="region of interest" description="Disordered" evidence="1">
    <location>
        <begin position="28"/>
        <end position="58"/>
    </location>
</feature>
<feature type="compositionally biased region" description="Basic and acidic residues" evidence="1">
    <location>
        <begin position="46"/>
        <end position="58"/>
    </location>
</feature>
<name>A0ABY4CN41_9BACL</name>
<evidence type="ECO:0000256" key="1">
    <source>
        <dbReference type="SAM" id="MobiDB-lite"/>
    </source>
</evidence>
<accession>A0ABY4CN41</accession>
<protein>
    <submittedName>
        <fullName evidence="2">Uncharacterized protein</fullName>
    </submittedName>
</protein>
<dbReference type="EMBL" id="CP089291">
    <property type="protein sequence ID" value="UOF90651.1"/>
    <property type="molecule type" value="Genomic_DNA"/>
</dbReference>
<keyword evidence="3" id="KW-1185">Reference proteome</keyword>
<dbReference type="RefSeq" id="WP_347437350.1">
    <property type="nucleotide sequence ID" value="NZ_CP089291.1"/>
</dbReference>